<dbReference type="AlphaFoldDB" id="A0A699ZYK5"/>
<protein>
    <submittedName>
        <fullName evidence="1">Amino_oxidase domain-containing protein</fullName>
    </submittedName>
</protein>
<dbReference type="InterPro" id="IPR036188">
    <property type="entry name" value="FAD/NAD-bd_sf"/>
</dbReference>
<dbReference type="PANTHER" id="PTHR43734:SF4">
    <property type="entry name" value="AMINE OXIDASE DOMAIN-CONTAINING PROTEIN"/>
    <property type="match status" value="1"/>
</dbReference>
<dbReference type="Proteomes" id="UP000485058">
    <property type="component" value="Unassembled WGS sequence"/>
</dbReference>
<dbReference type="Gene3D" id="3.50.50.60">
    <property type="entry name" value="FAD/NAD(P)-binding domain"/>
    <property type="match status" value="1"/>
</dbReference>
<proteinExistence type="predicted"/>
<feature type="non-terminal residue" evidence="1">
    <location>
        <position position="1"/>
    </location>
</feature>
<accession>A0A699ZYK5</accession>
<name>A0A699ZYK5_HAELA</name>
<evidence type="ECO:0000313" key="1">
    <source>
        <dbReference type="EMBL" id="GFH23846.1"/>
    </source>
</evidence>
<dbReference type="SUPFAM" id="SSF51971">
    <property type="entry name" value="Nucleotide-binding domain"/>
    <property type="match status" value="1"/>
</dbReference>
<dbReference type="PRINTS" id="PR00419">
    <property type="entry name" value="ADXRDTASE"/>
</dbReference>
<reference evidence="1 2" key="1">
    <citation type="submission" date="2020-02" db="EMBL/GenBank/DDBJ databases">
        <title>Draft genome sequence of Haematococcus lacustris strain NIES-144.</title>
        <authorList>
            <person name="Morimoto D."/>
            <person name="Nakagawa S."/>
            <person name="Yoshida T."/>
            <person name="Sawayama S."/>
        </authorList>
    </citation>
    <scope>NUCLEOTIDE SEQUENCE [LARGE SCALE GENOMIC DNA]</scope>
    <source>
        <strain evidence="1 2">NIES-144</strain>
    </source>
</reference>
<feature type="non-terminal residue" evidence="1">
    <location>
        <position position="92"/>
    </location>
</feature>
<evidence type="ECO:0000313" key="2">
    <source>
        <dbReference type="Proteomes" id="UP000485058"/>
    </source>
</evidence>
<organism evidence="1 2">
    <name type="scientific">Haematococcus lacustris</name>
    <name type="common">Green alga</name>
    <name type="synonym">Haematococcus pluvialis</name>
    <dbReference type="NCBI Taxonomy" id="44745"/>
    <lineage>
        <taxon>Eukaryota</taxon>
        <taxon>Viridiplantae</taxon>
        <taxon>Chlorophyta</taxon>
        <taxon>core chlorophytes</taxon>
        <taxon>Chlorophyceae</taxon>
        <taxon>CS clade</taxon>
        <taxon>Chlamydomonadales</taxon>
        <taxon>Haematococcaceae</taxon>
        <taxon>Haematococcus</taxon>
    </lineage>
</organism>
<dbReference type="Pfam" id="PF13450">
    <property type="entry name" value="NAD_binding_8"/>
    <property type="match status" value="1"/>
</dbReference>
<gene>
    <name evidence="1" type="ORF">HaLaN_21534</name>
</gene>
<sequence length="92" mass="9884">MATEKVDVLIIGAGPTGLGAATRIEQHGKNWLMIDQAEEAGGLACTDVTAEGFLFDMGGHVIFSHWDYFDQVIDAALGSGPEAWNTLQRVSY</sequence>
<dbReference type="EMBL" id="BLLF01002378">
    <property type="protein sequence ID" value="GFH23846.1"/>
    <property type="molecule type" value="Genomic_DNA"/>
</dbReference>
<comment type="caution">
    <text evidence="1">The sequence shown here is derived from an EMBL/GenBank/DDBJ whole genome shotgun (WGS) entry which is preliminary data.</text>
</comment>
<dbReference type="PANTHER" id="PTHR43734">
    <property type="entry name" value="PHYTOENE DESATURASE"/>
    <property type="match status" value="1"/>
</dbReference>
<keyword evidence="2" id="KW-1185">Reference proteome</keyword>